<evidence type="ECO:0000256" key="7">
    <source>
        <dbReference type="ARBA" id="ARBA00023136"/>
    </source>
</evidence>
<dbReference type="KEGG" id="sphi:TS85_06835"/>
<reference evidence="15 16" key="1">
    <citation type="journal article" date="2015" name="Int. J. Syst. Evol. Microbiol.">
        <title>Sphingomonas hengshuiensis sp. nov., isolated from lake wetland.</title>
        <authorList>
            <person name="Wei S."/>
            <person name="Wang T."/>
            <person name="Liu H."/>
            <person name="Zhang C."/>
            <person name="Guo J."/>
            <person name="Wang Q."/>
            <person name="Liang K."/>
            <person name="Zhang Z."/>
        </authorList>
    </citation>
    <scope>NUCLEOTIDE SEQUENCE [LARGE SCALE GENOMIC DNA]</scope>
    <source>
        <strain evidence="15 16">WHSC-8</strain>
    </source>
</reference>
<evidence type="ECO:0000256" key="12">
    <source>
        <dbReference type="SAM" id="MobiDB-lite"/>
    </source>
</evidence>
<accession>A0A7U4J799</accession>
<dbReference type="AlphaFoldDB" id="A0A7U4J799"/>
<evidence type="ECO:0000256" key="6">
    <source>
        <dbReference type="ARBA" id="ARBA00023077"/>
    </source>
</evidence>
<evidence type="ECO:0000256" key="9">
    <source>
        <dbReference type="ARBA" id="ARBA00023237"/>
    </source>
</evidence>
<comment type="similarity">
    <text evidence="2 10 11">Belongs to the TonB-dependent receptor family.</text>
</comment>
<keyword evidence="7 10" id="KW-0472">Membrane</keyword>
<dbReference type="NCBIfam" id="TIGR01783">
    <property type="entry name" value="TonB-siderophor"/>
    <property type="match status" value="1"/>
</dbReference>
<dbReference type="GO" id="GO:0038023">
    <property type="term" value="F:signaling receptor activity"/>
    <property type="evidence" value="ECO:0007669"/>
    <property type="project" value="InterPro"/>
</dbReference>
<dbReference type="GO" id="GO:0015344">
    <property type="term" value="F:siderophore uptake transmembrane transporter activity"/>
    <property type="evidence" value="ECO:0007669"/>
    <property type="project" value="TreeGrafter"/>
</dbReference>
<evidence type="ECO:0000256" key="1">
    <source>
        <dbReference type="ARBA" id="ARBA00004571"/>
    </source>
</evidence>
<evidence type="ECO:0000256" key="11">
    <source>
        <dbReference type="RuleBase" id="RU003357"/>
    </source>
</evidence>
<dbReference type="InterPro" id="IPR036942">
    <property type="entry name" value="Beta-barrel_TonB_sf"/>
</dbReference>
<evidence type="ECO:0000259" key="14">
    <source>
        <dbReference type="Pfam" id="PF07715"/>
    </source>
</evidence>
<organism evidence="15 16">
    <name type="scientific">Sphingomonas hengshuiensis</name>
    <dbReference type="NCBI Taxonomy" id="1609977"/>
    <lineage>
        <taxon>Bacteria</taxon>
        <taxon>Pseudomonadati</taxon>
        <taxon>Pseudomonadota</taxon>
        <taxon>Alphaproteobacteria</taxon>
        <taxon>Sphingomonadales</taxon>
        <taxon>Sphingomonadaceae</taxon>
        <taxon>Sphingomonas</taxon>
    </lineage>
</organism>
<sequence length="705" mass="76130">MLHHHTKGNPLRASILFAATTSLAIAGPALGNDRHVPTDDAKVGAEGWDSEIVVLGTRETPADPTLSSGKTTERMSQSSRSIERDLLAAAGAYRLADALELVSGVSNQNNRGGIMDNFAIRGFLGTPDGGAEYYVDGFLANRGMAPPRDPATAERIELLKGPSGALFGDIDPGGRVNLVSKTPRFERAASATFTYGSFDTKRVELDATGPLSSTLAARIVFAAEDSDGWRDFVTLRRRVVAPSLTWAPSDGARVTYIGEITQFDAPFDRGVPAIAGDANAVPRNLFYGEPGDGVTRFRNQRHQLTGVFGLGDGWTLNTGIAYRTGTLQGYSSDHTSLRADGRTLWRQRRLRDYSVDDLSARAELSGSVGAHQIAIGVKGYYLDYHDKYLRRSPNASAPYAIDVYAPVYGGTAPTPVPFVDNREKRWAGTVYVQDMWDVTGRLTLLGGLRIDPYRQRLRNNLTGVTGRNVDAPVNGRVGARYRVSDVLALHANWGESFLLNSGTDRNGDGFAPERGHGYEIGASAAWRGVNLAATWFDITKQGILTNDPTDPGYLAPVGKLTSHGIEFDASANLDRHWQVVANYAWTHARTDDATFATDRVLDVPTHSGTLFLVGRYLDADGRGPSLSGGVTYVGDRAGAIDTSGLVLPAYAKAKAAAEYAFSPRVSVRLEADNLFDAHYAQSSYSPVWVFPGAPRTVRASLKIRV</sequence>
<feature type="domain" description="TonB-dependent receptor-like beta-barrel" evidence="13">
    <location>
        <begin position="246"/>
        <end position="674"/>
    </location>
</feature>
<feature type="region of interest" description="Disordered" evidence="12">
    <location>
        <begin position="60"/>
        <end position="79"/>
    </location>
</feature>
<dbReference type="InterPro" id="IPR010105">
    <property type="entry name" value="TonB_sidphr_rcpt"/>
</dbReference>
<dbReference type="Gene3D" id="2.40.170.20">
    <property type="entry name" value="TonB-dependent receptor, beta-barrel domain"/>
    <property type="match status" value="1"/>
</dbReference>
<keyword evidence="4 10" id="KW-1134">Transmembrane beta strand</keyword>
<dbReference type="PANTHER" id="PTHR32552:SF90">
    <property type="entry name" value="METAL-PSEUDOPALINE RECEPTOR CNTO"/>
    <property type="match status" value="1"/>
</dbReference>
<reference evidence="15 16" key="2">
    <citation type="submission" date="2015-02" db="EMBL/GenBank/DDBJ databases">
        <title>The complete genome of Sphingomonas hengshuiensis sp. WHSC-8 isolated from soil of Hengshui Lake.</title>
        <authorList>
            <person name="Wei S."/>
            <person name="Guo J."/>
            <person name="Su C."/>
            <person name="Wu R."/>
            <person name="Zhang Z."/>
            <person name="Liang K."/>
            <person name="Li H."/>
            <person name="Wang T."/>
            <person name="Liu H."/>
            <person name="Zhang C."/>
            <person name="Li Z."/>
            <person name="Wang Q."/>
            <person name="Meng J."/>
        </authorList>
    </citation>
    <scope>NUCLEOTIDE SEQUENCE [LARGE SCALE GENOMIC DNA]</scope>
    <source>
        <strain evidence="15 16">WHSC-8</strain>
    </source>
</reference>
<dbReference type="GO" id="GO:0009279">
    <property type="term" value="C:cell outer membrane"/>
    <property type="evidence" value="ECO:0007669"/>
    <property type="project" value="UniProtKB-SubCell"/>
</dbReference>
<name>A0A7U4J799_9SPHN</name>
<keyword evidence="9 10" id="KW-0998">Cell outer membrane</keyword>
<dbReference type="OrthoDB" id="9760333at2"/>
<keyword evidence="6 11" id="KW-0798">TonB box</keyword>
<evidence type="ECO:0000313" key="16">
    <source>
        <dbReference type="Proteomes" id="UP000032300"/>
    </source>
</evidence>
<protein>
    <submittedName>
        <fullName evidence="15">TonB-dependent receptor</fullName>
    </submittedName>
</protein>
<dbReference type="Gene3D" id="2.170.130.10">
    <property type="entry name" value="TonB-dependent receptor, plug domain"/>
    <property type="match status" value="1"/>
</dbReference>
<evidence type="ECO:0000313" key="15">
    <source>
        <dbReference type="EMBL" id="AJP71556.1"/>
    </source>
</evidence>
<dbReference type="InterPro" id="IPR000531">
    <property type="entry name" value="Beta-barrel_TonB"/>
</dbReference>
<keyword evidence="16" id="KW-1185">Reference proteome</keyword>
<dbReference type="InterPro" id="IPR012910">
    <property type="entry name" value="Plug_dom"/>
</dbReference>
<dbReference type="GO" id="GO:0015891">
    <property type="term" value="P:siderophore transport"/>
    <property type="evidence" value="ECO:0007669"/>
    <property type="project" value="InterPro"/>
</dbReference>
<dbReference type="PROSITE" id="PS52016">
    <property type="entry name" value="TONB_DEPENDENT_REC_3"/>
    <property type="match status" value="1"/>
</dbReference>
<dbReference type="CDD" id="cd01347">
    <property type="entry name" value="ligand_gated_channel"/>
    <property type="match status" value="1"/>
</dbReference>
<dbReference type="InterPro" id="IPR037066">
    <property type="entry name" value="Plug_dom_sf"/>
</dbReference>
<evidence type="ECO:0000256" key="8">
    <source>
        <dbReference type="ARBA" id="ARBA00023170"/>
    </source>
</evidence>
<evidence type="ECO:0000256" key="10">
    <source>
        <dbReference type="PROSITE-ProRule" id="PRU01360"/>
    </source>
</evidence>
<evidence type="ECO:0000259" key="13">
    <source>
        <dbReference type="Pfam" id="PF00593"/>
    </source>
</evidence>
<dbReference type="Pfam" id="PF07715">
    <property type="entry name" value="Plug"/>
    <property type="match status" value="1"/>
</dbReference>
<proteinExistence type="inferred from homology"/>
<dbReference type="Proteomes" id="UP000032300">
    <property type="component" value="Chromosome"/>
</dbReference>
<dbReference type="PANTHER" id="PTHR32552">
    <property type="entry name" value="FERRICHROME IRON RECEPTOR-RELATED"/>
    <property type="match status" value="1"/>
</dbReference>
<comment type="subcellular location">
    <subcellularLocation>
        <location evidence="1 10">Cell outer membrane</location>
        <topology evidence="1 10">Multi-pass membrane protein</topology>
    </subcellularLocation>
</comment>
<evidence type="ECO:0000256" key="4">
    <source>
        <dbReference type="ARBA" id="ARBA00022452"/>
    </source>
</evidence>
<dbReference type="SUPFAM" id="SSF56935">
    <property type="entry name" value="Porins"/>
    <property type="match status" value="1"/>
</dbReference>
<keyword evidence="3 10" id="KW-0813">Transport</keyword>
<feature type="compositionally biased region" description="Polar residues" evidence="12">
    <location>
        <begin position="65"/>
        <end position="79"/>
    </location>
</feature>
<evidence type="ECO:0000256" key="2">
    <source>
        <dbReference type="ARBA" id="ARBA00009810"/>
    </source>
</evidence>
<gene>
    <name evidence="15" type="ORF">TS85_06835</name>
</gene>
<dbReference type="Pfam" id="PF00593">
    <property type="entry name" value="TonB_dep_Rec_b-barrel"/>
    <property type="match status" value="1"/>
</dbReference>
<dbReference type="InterPro" id="IPR039426">
    <property type="entry name" value="TonB-dep_rcpt-like"/>
</dbReference>
<keyword evidence="8 15" id="KW-0675">Receptor</keyword>
<keyword evidence="5 10" id="KW-0812">Transmembrane</keyword>
<evidence type="ECO:0000256" key="5">
    <source>
        <dbReference type="ARBA" id="ARBA00022692"/>
    </source>
</evidence>
<dbReference type="EMBL" id="CP010836">
    <property type="protein sequence ID" value="AJP71556.1"/>
    <property type="molecule type" value="Genomic_DNA"/>
</dbReference>
<evidence type="ECO:0000256" key="3">
    <source>
        <dbReference type="ARBA" id="ARBA00022448"/>
    </source>
</evidence>
<feature type="domain" description="TonB-dependent receptor plug" evidence="14">
    <location>
        <begin position="74"/>
        <end position="174"/>
    </location>
</feature>